<organism evidence="2 3">
    <name type="scientific">Psilocybe cf. subviscida</name>
    <dbReference type="NCBI Taxonomy" id="2480587"/>
    <lineage>
        <taxon>Eukaryota</taxon>
        <taxon>Fungi</taxon>
        <taxon>Dikarya</taxon>
        <taxon>Basidiomycota</taxon>
        <taxon>Agaricomycotina</taxon>
        <taxon>Agaricomycetes</taxon>
        <taxon>Agaricomycetidae</taxon>
        <taxon>Agaricales</taxon>
        <taxon>Agaricineae</taxon>
        <taxon>Strophariaceae</taxon>
        <taxon>Psilocybe</taxon>
    </lineage>
</organism>
<comment type="caution">
    <text evidence="2">The sequence shown here is derived from an EMBL/GenBank/DDBJ whole genome shotgun (WGS) entry which is preliminary data.</text>
</comment>
<dbReference type="Proteomes" id="UP000567179">
    <property type="component" value="Unassembled WGS sequence"/>
</dbReference>
<evidence type="ECO:0000313" key="2">
    <source>
        <dbReference type="EMBL" id="KAF5328198.1"/>
    </source>
</evidence>
<proteinExistence type="predicted"/>
<feature type="compositionally biased region" description="Polar residues" evidence="1">
    <location>
        <begin position="32"/>
        <end position="48"/>
    </location>
</feature>
<dbReference type="EMBL" id="JAACJJ010000005">
    <property type="protein sequence ID" value="KAF5328198.1"/>
    <property type="molecule type" value="Genomic_DNA"/>
</dbReference>
<feature type="region of interest" description="Disordered" evidence="1">
    <location>
        <begin position="83"/>
        <end position="133"/>
    </location>
</feature>
<dbReference type="AlphaFoldDB" id="A0A8H5F9J5"/>
<sequence length="133" mass="14297">MAHQSISPTITELLLSAFNSGCLRGSTPPSPSNARHASTVASVKTNSQEGHEDAIVTVVEGDGRGKWHRNAYAYGITPPVRRPCKVRVSPRNFDSPGSPSALRMRGTRQTPRRQLGEEHEKVAKGSATPTPEA</sequence>
<gene>
    <name evidence="2" type="ORF">D9619_013365</name>
</gene>
<protein>
    <submittedName>
        <fullName evidence="2">Uncharacterized protein</fullName>
    </submittedName>
</protein>
<evidence type="ECO:0000256" key="1">
    <source>
        <dbReference type="SAM" id="MobiDB-lite"/>
    </source>
</evidence>
<accession>A0A8H5F9J5</accession>
<evidence type="ECO:0000313" key="3">
    <source>
        <dbReference type="Proteomes" id="UP000567179"/>
    </source>
</evidence>
<name>A0A8H5F9J5_9AGAR</name>
<reference evidence="2 3" key="1">
    <citation type="journal article" date="2020" name="ISME J.">
        <title>Uncovering the hidden diversity of litter-decomposition mechanisms in mushroom-forming fungi.</title>
        <authorList>
            <person name="Floudas D."/>
            <person name="Bentzer J."/>
            <person name="Ahren D."/>
            <person name="Johansson T."/>
            <person name="Persson P."/>
            <person name="Tunlid A."/>
        </authorList>
    </citation>
    <scope>NUCLEOTIDE SEQUENCE [LARGE SCALE GENOMIC DNA]</scope>
    <source>
        <strain evidence="2 3">CBS 101986</strain>
    </source>
</reference>
<keyword evidence="3" id="KW-1185">Reference proteome</keyword>
<feature type="compositionally biased region" description="Basic and acidic residues" evidence="1">
    <location>
        <begin position="114"/>
        <end position="123"/>
    </location>
</feature>
<feature type="region of interest" description="Disordered" evidence="1">
    <location>
        <begin position="24"/>
        <end position="51"/>
    </location>
</feature>